<sequence>MPEGCTTEATVNVLGIAPSFVTKIGSKTGKKQIETVAHSRLDPAKRYQPLQNQKMFFKPRFPTALWTLDGIGLPGRYDSVGMGTGILCGMSAFMITNRLCRQGTAV</sequence>
<evidence type="ECO:0000313" key="2">
    <source>
        <dbReference type="Proteomes" id="UP001464387"/>
    </source>
</evidence>
<dbReference type="Proteomes" id="UP001464387">
    <property type="component" value="Unassembled WGS sequence"/>
</dbReference>
<keyword evidence="2" id="KW-1185">Reference proteome</keyword>
<reference evidence="1 2" key="1">
    <citation type="journal article" date="2024" name="Proc. Natl. Acad. Sci. U.S.A.">
        <title>The evolutionary genomics of adaptation to stress in wild rhizobium bacteria.</title>
        <authorList>
            <person name="Kehlet-Delgado H."/>
            <person name="Montoya A.P."/>
            <person name="Jensen K.T."/>
            <person name="Wendlandt C.E."/>
            <person name="Dexheimer C."/>
            <person name="Roberts M."/>
            <person name="Torres Martinez L."/>
            <person name="Friesen M.L."/>
            <person name="Griffitts J.S."/>
            <person name="Porter S.S."/>
        </authorList>
    </citation>
    <scope>NUCLEOTIDE SEQUENCE [LARGE SCALE GENOMIC DNA]</scope>
    <source>
        <strain evidence="1 2">M0729</strain>
    </source>
</reference>
<name>A0ABV1YLW8_9HYPH</name>
<evidence type="ECO:0000313" key="1">
    <source>
        <dbReference type="EMBL" id="MER8936191.1"/>
    </source>
</evidence>
<organism evidence="1 2">
    <name type="scientific">Mesorhizobium opportunistum</name>
    <dbReference type="NCBI Taxonomy" id="593909"/>
    <lineage>
        <taxon>Bacteria</taxon>
        <taxon>Pseudomonadati</taxon>
        <taxon>Pseudomonadota</taxon>
        <taxon>Alphaproteobacteria</taxon>
        <taxon>Hyphomicrobiales</taxon>
        <taxon>Phyllobacteriaceae</taxon>
        <taxon>Mesorhizobium</taxon>
    </lineage>
</organism>
<dbReference type="RefSeq" id="WP_023767835.1">
    <property type="nucleotide sequence ID" value="NZ_CP100477.1"/>
</dbReference>
<comment type="caution">
    <text evidence="1">The sequence shown here is derived from an EMBL/GenBank/DDBJ whole genome shotgun (WGS) entry which is preliminary data.</text>
</comment>
<protein>
    <submittedName>
        <fullName evidence="1">Uncharacterized protein</fullName>
    </submittedName>
</protein>
<proteinExistence type="predicted"/>
<gene>
    <name evidence="1" type="ORF">NKI33_24925</name>
</gene>
<accession>A0ABV1YLW8</accession>
<dbReference type="EMBL" id="JAMYPJ010000044">
    <property type="protein sequence ID" value="MER8936191.1"/>
    <property type="molecule type" value="Genomic_DNA"/>
</dbReference>